<dbReference type="InterPro" id="IPR017972">
    <property type="entry name" value="Cyt_P450_CS"/>
</dbReference>
<accession>A0A219B7G0</accession>
<dbReference type="GO" id="GO:0004497">
    <property type="term" value="F:monooxygenase activity"/>
    <property type="evidence" value="ECO:0007669"/>
    <property type="project" value="UniProtKB-KW"/>
</dbReference>
<evidence type="ECO:0000256" key="3">
    <source>
        <dbReference type="ARBA" id="ARBA00022617"/>
    </source>
</evidence>
<dbReference type="GO" id="GO:0016705">
    <property type="term" value="F:oxidoreductase activity, acting on paired donors, with incorporation or reduction of molecular oxygen"/>
    <property type="evidence" value="ECO:0007669"/>
    <property type="project" value="InterPro"/>
</dbReference>
<keyword evidence="6 8" id="KW-0408">Iron</keyword>
<dbReference type="InterPro" id="IPR001128">
    <property type="entry name" value="Cyt_P450"/>
</dbReference>
<dbReference type="RefSeq" id="WP_088713020.1">
    <property type="nucleotide sequence ID" value="NZ_NFZT01000001.1"/>
</dbReference>
<keyword evidence="5 9" id="KW-0560">Oxidoreductase</keyword>
<dbReference type="PRINTS" id="PR00465">
    <property type="entry name" value="EP450IV"/>
</dbReference>
<sequence>MNAPVDQGEFRTDDGSTYKERFGRLRTPSFEDLSHLPNPGKPSFLEKLNSTRRFLFDTLALQQERRDRMGNVYVNVNLGGVGVNLIGPEANEMVLMNRDKIFSSEQGWMPVLEKLFPHGLMLMDFEQHRTHRKALQVAFKPGPMQNYLGQLQEGIKRRLAEWPEKLKLYPAVKQLTLDLAAPSFLGIPWGPEADRINTAFVDMVQASVAPIRKPLPFTQMRKGVKGRAYISEYFASEIPKRRGSDREDIFTQVVNAEDDDGQLLTDQEIIDHMNFLMMAAHDTITSSLSSTIFYLGKTPEWQDRVREECAAIRADVGDTLPYDRLNDFDVTEMAFKEAMRLWPPVPFLPRRALKDFSYGNYTIPAGTGVSIIPMLVHRDPEIWDDPERYDPSRHTREEEKKRHKHAFVPFGGGAHMCLGLHFAYMQAKTFFFELMDKRKIEYPEGYEPKWQMVPIPRPRDNLPTRLPRL</sequence>
<feature type="binding site" description="axial binding residue" evidence="8">
    <location>
        <position position="417"/>
    </location>
    <ligand>
        <name>heme</name>
        <dbReference type="ChEBI" id="CHEBI:30413"/>
    </ligand>
    <ligandPart>
        <name>Fe</name>
        <dbReference type="ChEBI" id="CHEBI:18248"/>
    </ligandPart>
</feature>
<dbReference type="GO" id="GO:0005506">
    <property type="term" value="F:iron ion binding"/>
    <property type="evidence" value="ECO:0007669"/>
    <property type="project" value="InterPro"/>
</dbReference>
<dbReference type="PANTHER" id="PTHR24286:SF24">
    <property type="entry name" value="LANOSTEROL 14-ALPHA DEMETHYLASE"/>
    <property type="match status" value="1"/>
</dbReference>
<gene>
    <name evidence="11" type="ORF">B5C34_13200</name>
</gene>
<dbReference type="EMBL" id="NFZT01000001">
    <property type="protein sequence ID" value="OWV34320.1"/>
    <property type="molecule type" value="Genomic_DNA"/>
</dbReference>
<organism evidence="11 12">
    <name type="scientific">Pacificimonas flava</name>
    <dbReference type="NCBI Taxonomy" id="1234595"/>
    <lineage>
        <taxon>Bacteria</taxon>
        <taxon>Pseudomonadati</taxon>
        <taxon>Pseudomonadota</taxon>
        <taxon>Alphaproteobacteria</taxon>
        <taxon>Sphingomonadales</taxon>
        <taxon>Sphingosinicellaceae</taxon>
        <taxon>Pacificimonas</taxon>
    </lineage>
</organism>
<evidence type="ECO:0000256" key="7">
    <source>
        <dbReference type="ARBA" id="ARBA00023033"/>
    </source>
</evidence>
<dbReference type="Proteomes" id="UP000198462">
    <property type="component" value="Unassembled WGS sequence"/>
</dbReference>
<keyword evidence="4 8" id="KW-0479">Metal-binding</keyword>
<dbReference type="OrthoDB" id="9764248at2"/>
<evidence type="ECO:0000313" key="12">
    <source>
        <dbReference type="Proteomes" id="UP000198462"/>
    </source>
</evidence>
<dbReference type="Gene3D" id="1.10.630.10">
    <property type="entry name" value="Cytochrome P450"/>
    <property type="match status" value="1"/>
</dbReference>
<dbReference type="GO" id="GO:0016125">
    <property type="term" value="P:sterol metabolic process"/>
    <property type="evidence" value="ECO:0007669"/>
    <property type="project" value="TreeGrafter"/>
</dbReference>
<evidence type="ECO:0000256" key="5">
    <source>
        <dbReference type="ARBA" id="ARBA00023002"/>
    </source>
</evidence>
<dbReference type="InterPro" id="IPR002403">
    <property type="entry name" value="Cyt_P450_E_grp-IV"/>
</dbReference>
<evidence type="ECO:0000256" key="8">
    <source>
        <dbReference type="PIRSR" id="PIRSR602403-1"/>
    </source>
</evidence>
<feature type="region of interest" description="Disordered" evidence="10">
    <location>
        <begin position="1"/>
        <end position="20"/>
    </location>
</feature>
<protein>
    <submittedName>
        <fullName evidence="11">Cytochrome P450</fullName>
    </submittedName>
</protein>
<dbReference type="GO" id="GO:0020037">
    <property type="term" value="F:heme binding"/>
    <property type="evidence" value="ECO:0007669"/>
    <property type="project" value="InterPro"/>
</dbReference>
<evidence type="ECO:0000256" key="4">
    <source>
        <dbReference type="ARBA" id="ARBA00022723"/>
    </source>
</evidence>
<dbReference type="PANTHER" id="PTHR24286">
    <property type="entry name" value="CYTOCHROME P450 26"/>
    <property type="match status" value="1"/>
</dbReference>
<evidence type="ECO:0000256" key="1">
    <source>
        <dbReference type="ARBA" id="ARBA00001971"/>
    </source>
</evidence>
<dbReference type="PRINTS" id="PR00385">
    <property type="entry name" value="P450"/>
</dbReference>
<reference evidence="12" key="1">
    <citation type="submission" date="2017-05" db="EMBL/GenBank/DDBJ databases">
        <authorList>
            <person name="Lin X."/>
        </authorList>
    </citation>
    <scope>NUCLEOTIDE SEQUENCE [LARGE SCALE GENOMIC DNA]</scope>
    <source>
        <strain evidence="12">JLT2012</strain>
    </source>
</reference>
<dbReference type="Pfam" id="PF00067">
    <property type="entry name" value="p450"/>
    <property type="match status" value="1"/>
</dbReference>
<proteinExistence type="inferred from homology"/>
<keyword evidence="7 9" id="KW-0503">Monooxygenase</keyword>
<dbReference type="AlphaFoldDB" id="A0A219B7G0"/>
<evidence type="ECO:0000256" key="9">
    <source>
        <dbReference type="RuleBase" id="RU000461"/>
    </source>
</evidence>
<keyword evidence="12" id="KW-1185">Reference proteome</keyword>
<dbReference type="PROSITE" id="PS00086">
    <property type="entry name" value="CYTOCHROME_P450"/>
    <property type="match status" value="1"/>
</dbReference>
<feature type="compositionally biased region" description="Basic and acidic residues" evidence="10">
    <location>
        <begin position="8"/>
        <end position="20"/>
    </location>
</feature>
<comment type="caution">
    <text evidence="11">The sequence shown here is derived from an EMBL/GenBank/DDBJ whole genome shotgun (WGS) entry which is preliminary data.</text>
</comment>
<dbReference type="InterPro" id="IPR036396">
    <property type="entry name" value="Cyt_P450_sf"/>
</dbReference>
<comment type="similarity">
    <text evidence="2 9">Belongs to the cytochrome P450 family.</text>
</comment>
<evidence type="ECO:0000313" key="11">
    <source>
        <dbReference type="EMBL" id="OWV34320.1"/>
    </source>
</evidence>
<name>A0A219B7G0_9SPHN</name>
<dbReference type="SUPFAM" id="SSF48264">
    <property type="entry name" value="Cytochrome P450"/>
    <property type="match status" value="1"/>
</dbReference>
<comment type="cofactor">
    <cofactor evidence="1 8">
        <name>heme</name>
        <dbReference type="ChEBI" id="CHEBI:30413"/>
    </cofactor>
</comment>
<evidence type="ECO:0000256" key="2">
    <source>
        <dbReference type="ARBA" id="ARBA00010617"/>
    </source>
</evidence>
<keyword evidence="3 8" id="KW-0349">Heme</keyword>
<evidence type="ECO:0000256" key="6">
    <source>
        <dbReference type="ARBA" id="ARBA00023004"/>
    </source>
</evidence>
<evidence type="ECO:0000256" key="10">
    <source>
        <dbReference type="SAM" id="MobiDB-lite"/>
    </source>
</evidence>